<reference evidence="1" key="1">
    <citation type="submission" date="2023-11" db="EMBL/GenBank/DDBJ databases">
        <authorList>
            <person name="Poullet M."/>
        </authorList>
    </citation>
    <scope>NUCLEOTIDE SEQUENCE</scope>
    <source>
        <strain evidence="1">E1834</strain>
    </source>
</reference>
<keyword evidence="2" id="KW-1185">Reference proteome</keyword>
<name>A0ACB0YIR1_MELEN</name>
<evidence type="ECO:0000313" key="1">
    <source>
        <dbReference type="EMBL" id="CAK5048470.1"/>
    </source>
</evidence>
<proteinExistence type="predicted"/>
<evidence type="ECO:0000313" key="2">
    <source>
        <dbReference type="Proteomes" id="UP001497535"/>
    </source>
</evidence>
<comment type="caution">
    <text evidence="1">The sequence shown here is derived from an EMBL/GenBank/DDBJ whole genome shotgun (WGS) entry which is preliminary data.</text>
</comment>
<accession>A0ACB0YIR1</accession>
<dbReference type="EMBL" id="CAVMJV010000013">
    <property type="protein sequence ID" value="CAK5048470.1"/>
    <property type="molecule type" value="Genomic_DNA"/>
</dbReference>
<sequence>MVFCLGVSARASARAEFFPPCPRTWSFFLFFRIFYAGLGVQQLLMEESRLELRLLGVQQSVMGDRSFNFWKLLQAADWL</sequence>
<dbReference type="Proteomes" id="UP001497535">
    <property type="component" value="Unassembled WGS sequence"/>
</dbReference>
<protein>
    <submittedName>
        <fullName evidence="1">Uncharacterized protein</fullName>
    </submittedName>
</protein>
<gene>
    <name evidence="1" type="ORF">MENTE1834_LOCUS12736</name>
</gene>
<organism evidence="1 2">
    <name type="scientific">Meloidogyne enterolobii</name>
    <name type="common">Root-knot nematode worm</name>
    <name type="synonym">Meloidogyne mayaguensis</name>
    <dbReference type="NCBI Taxonomy" id="390850"/>
    <lineage>
        <taxon>Eukaryota</taxon>
        <taxon>Metazoa</taxon>
        <taxon>Ecdysozoa</taxon>
        <taxon>Nematoda</taxon>
        <taxon>Chromadorea</taxon>
        <taxon>Rhabditida</taxon>
        <taxon>Tylenchina</taxon>
        <taxon>Tylenchomorpha</taxon>
        <taxon>Tylenchoidea</taxon>
        <taxon>Meloidogynidae</taxon>
        <taxon>Meloidogyninae</taxon>
        <taxon>Meloidogyne</taxon>
    </lineage>
</organism>